<reference evidence="2" key="1">
    <citation type="submission" date="2023-06" db="EMBL/GenBank/DDBJ databases">
        <title>Genome-scale phylogeny and comparative genomics of the fungal order Sordariales.</title>
        <authorList>
            <consortium name="Lawrence Berkeley National Laboratory"/>
            <person name="Hensen N."/>
            <person name="Bonometti L."/>
            <person name="Westerberg I."/>
            <person name="Brannstrom I.O."/>
            <person name="Guillou S."/>
            <person name="Cros-Aarteil S."/>
            <person name="Calhoun S."/>
            <person name="Haridas S."/>
            <person name="Kuo A."/>
            <person name="Mondo S."/>
            <person name="Pangilinan J."/>
            <person name="Riley R."/>
            <person name="Labutti K."/>
            <person name="Andreopoulos B."/>
            <person name="Lipzen A."/>
            <person name="Chen C."/>
            <person name="Yanf M."/>
            <person name="Daum C."/>
            <person name="Ng V."/>
            <person name="Clum A."/>
            <person name="Steindorff A."/>
            <person name="Ohm R."/>
            <person name="Martin F."/>
            <person name="Silar P."/>
            <person name="Natvig D."/>
            <person name="Lalanne C."/>
            <person name="Gautier V."/>
            <person name="Ament-Velasquez S.L."/>
            <person name="Kruys A."/>
            <person name="Hutchinson M.I."/>
            <person name="Powell A.J."/>
            <person name="Barry K."/>
            <person name="Miller A.N."/>
            <person name="Grigoriev I.V."/>
            <person name="Debuchy R."/>
            <person name="Gladieux P."/>
            <person name="Thoren M.H."/>
            <person name="Johannesson H."/>
        </authorList>
    </citation>
    <scope>NUCLEOTIDE SEQUENCE</scope>
    <source>
        <strain evidence="2">SMH2532-1</strain>
    </source>
</reference>
<comment type="caution">
    <text evidence="2">The sequence shown here is derived from an EMBL/GenBank/DDBJ whole genome shotgun (WGS) entry which is preliminary data.</text>
</comment>
<organism evidence="2 3">
    <name type="scientific">Cercophora newfieldiana</name>
    <dbReference type="NCBI Taxonomy" id="92897"/>
    <lineage>
        <taxon>Eukaryota</taxon>
        <taxon>Fungi</taxon>
        <taxon>Dikarya</taxon>
        <taxon>Ascomycota</taxon>
        <taxon>Pezizomycotina</taxon>
        <taxon>Sordariomycetes</taxon>
        <taxon>Sordariomycetidae</taxon>
        <taxon>Sordariales</taxon>
        <taxon>Lasiosphaeriaceae</taxon>
        <taxon>Cercophora</taxon>
    </lineage>
</organism>
<dbReference type="AlphaFoldDB" id="A0AA40CMG3"/>
<dbReference type="Proteomes" id="UP001174936">
    <property type="component" value="Unassembled WGS sequence"/>
</dbReference>
<gene>
    <name evidence="2" type="ORF">B0T16DRAFT_191348</name>
</gene>
<accession>A0AA40CMG3</accession>
<sequence length="321" mass="35375">MLYHVVLLSVWRGSPMPVLSSSVRLLHCGKRWQQLQLVVLLHVFTAAFCRRAKELNRSIRSGGALPNNLARIAWACLDCSFHLIALFIGCLDGSILPELKLNPPHQWNRNLADSVSHQASSVLEYTNRTSPGVAISSVTLKLAGVLISNCPITQFLCLRVMSSINRTWAIARILFCWYQLSLAAMAPLFATQQIITSRCAMEEEASSRMHLTNSSARRLGFTAGPAGSHGCCQFLVPDINNHHILPERQVANPILSTGDTNLVSLFGAVSAFIMKWSQHGNTAPSHPLCLSSNRGASRPGFNENNQQVKPGLPHWFGVYQQ</sequence>
<name>A0AA40CMG3_9PEZI</name>
<proteinExistence type="predicted"/>
<evidence type="ECO:0000256" key="1">
    <source>
        <dbReference type="SAM" id="MobiDB-lite"/>
    </source>
</evidence>
<evidence type="ECO:0000313" key="3">
    <source>
        <dbReference type="Proteomes" id="UP001174936"/>
    </source>
</evidence>
<keyword evidence="3" id="KW-1185">Reference proteome</keyword>
<protein>
    <submittedName>
        <fullName evidence="2">Uncharacterized protein</fullName>
    </submittedName>
</protein>
<dbReference type="EMBL" id="JAULSV010000005">
    <property type="protein sequence ID" value="KAK0643955.1"/>
    <property type="molecule type" value="Genomic_DNA"/>
</dbReference>
<feature type="region of interest" description="Disordered" evidence="1">
    <location>
        <begin position="288"/>
        <end position="309"/>
    </location>
</feature>
<evidence type="ECO:0000313" key="2">
    <source>
        <dbReference type="EMBL" id="KAK0643955.1"/>
    </source>
</evidence>